<sequence length="18" mass="1928">LTSDLSAIENIILGLLRS</sequence>
<feature type="non-terminal residue" evidence="1">
    <location>
        <position position="1"/>
    </location>
</feature>
<gene>
    <name evidence="1" type="ORF">VCHENC02_3183B</name>
</gene>
<evidence type="ECO:0000313" key="2">
    <source>
        <dbReference type="Proteomes" id="UP000008367"/>
    </source>
</evidence>
<name>A0A454CXN6_VIBHA</name>
<dbReference type="EMBL" id="AJSR01001312">
    <property type="protein sequence ID" value="EKM31152.1"/>
    <property type="molecule type" value="Genomic_DNA"/>
</dbReference>
<dbReference type="AlphaFoldDB" id="A0A454CXN6"/>
<protein>
    <submittedName>
        <fullName evidence="1">Sodium/hydrogen exchanger family protein</fullName>
    </submittedName>
</protein>
<reference evidence="1 2" key="1">
    <citation type="submission" date="2012-10" db="EMBL/GenBank/DDBJ databases">
        <title>Genome sequence of Vibrio Cholerae HENC-02.</title>
        <authorList>
            <person name="Eppinger M."/>
            <person name="Hasan N.A."/>
            <person name="Sengamalay N."/>
            <person name="Hine E."/>
            <person name="Su Q."/>
            <person name="Daugherty S.C."/>
            <person name="Young S."/>
            <person name="Sadzewicz L."/>
            <person name="Tallon L."/>
            <person name="Cebula T.A."/>
            <person name="Ravel J."/>
            <person name="Colwell R.R."/>
        </authorList>
    </citation>
    <scope>NUCLEOTIDE SEQUENCE [LARGE SCALE GENOMIC DNA]</scope>
    <source>
        <strain evidence="1 2">HENC-02</strain>
    </source>
</reference>
<proteinExistence type="predicted"/>
<organism evidence="1 2">
    <name type="scientific">Vibrio harveyi</name>
    <name type="common">Beneckea harveyi</name>
    <dbReference type="NCBI Taxonomy" id="669"/>
    <lineage>
        <taxon>Bacteria</taxon>
        <taxon>Pseudomonadati</taxon>
        <taxon>Pseudomonadota</taxon>
        <taxon>Gammaproteobacteria</taxon>
        <taxon>Vibrionales</taxon>
        <taxon>Vibrionaceae</taxon>
        <taxon>Vibrio</taxon>
    </lineage>
</organism>
<accession>A0A454CXN6</accession>
<dbReference type="Proteomes" id="UP000008367">
    <property type="component" value="Unassembled WGS sequence"/>
</dbReference>
<evidence type="ECO:0000313" key="1">
    <source>
        <dbReference type="EMBL" id="EKM31152.1"/>
    </source>
</evidence>
<comment type="caution">
    <text evidence="1">The sequence shown here is derived from an EMBL/GenBank/DDBJ whole genome shotgun (WGS) entry which is preliminary data.</text>
</comment>